<dbReference type="PANTHER" id="PTHR21689">
    <property type="entry name" value="LIN-9"/>
    <property type="match status" value="1"/>
</dbReference>
<dbReference type="GO" id="GO:0017053">
    <property type="term" value="C:transcription repressor complex"/>
    <property type="evidence" value="ECO:0007669"/>
    <property type="project" value="InterPro"/>
</dbReference>
<dbReference type="AlphaFoldDB" id="A0A6J1HKN4"/>
<reference evidence="6 7" key="1">
    <citation type="submission" date="2025-04" db="UniProtKB">
        <authorList>
            <consortium name="RefSeq"/>
        </authorList>
    </citation>
    <scope>IDENTIFICATION</scope>
    <source>
        <tissue evidence="6 7">Young leaves</tissue>
    </source>
</reference>
<dbReference type="RefSeq" id="XP_022965561.1">
    <property type="nucleotide sequence ID" value="XM_023109793.1"/>
</dbReference>
<feature type="domain" description="DIRP" evidence="4">
    <location>
        <begin position="546"/>
        <end position="647"/>
    </location>
</feature>
<evidence type="ECO:0000256" key="3">
    <source>
        <dbReference type="SAM" id="MobiDB-lite"/>
    </source>
</evidence>
<feature type="compositionally biased region" description="Polar residues" evidence="3">
    <location>
        <begin position="16"/>
        <end position="30"/>
    </location>
</feature>
<evidence type="ECO:0000256" key="2">
    <source>
        <dbReference type="ARBA" id="ARBA00023242"/>
    </source>
</evidence>
<evidence type="ECO:0000313" key="5">
    <source>
        <dbReference type="Proteomes" id="UP000504608"/>
    </source>
</evidence>
<name>A0A6J1HKN4_CUCMA</name>
<dbReference type="GO" id="GO:0006357">
    <property type="term" value="P:regulation of transcription by RNA polymerase II"/>
    <property type="evidence" value="ECO:0007669"/>
    <property type="project" value="TreeGrafter"/>
</dbReference>
<dbReference type="CDD" id="cd00167">
    <property type="entry name" value="SANT"/>
    <property type="match status" value="1"/>
</dbReference>
<dbReference type="RefSeq" id="XP_022965562.1">
    <property type="nucleotide sequence ID" value="XM_023109794.1"/>
</dbReference>
<dbReference type="GO" id="GO:0005654">
    <property type="term" value="C:nucleoplasm"/>
    <property type="evidence" value="ECO:0007669"/>
    <property type="project" value="TreeGrafter"/>
</dbReference>
<dbReference type="PANTHER" id="PTHR21689:SF5">
    <property type="entry name" value="PROTEIN ALWAYS EARLY 1-RELATED"/>
    <property type="match status" value="1"/>
</dbReference>
<dbReference type="GO" id="GO:0051726">
    <property type="term" value="P:regulation of cell cycle"/>
    <property type="evidence" value="ECO:0007669"/>
    <property type="project" value="TreeGrafter"/>
</dbReference>
<dbReference type="GO" id="GO:0006351">
    <property type="term" value="P:DNA-templated transcription"/>
    <property type="evidence" value="ECO:0007669"/>
    <property type="project" value="InterPro"/>
</dbReference>
<gene>
    <name evidence="6 7" type="primary">LOC111465426</name>
</gene>
<dbReference type="GO" id="GO:0003677">
    <property type="term" value="F:DNA binding"/>
    <property type="evidence" value="ECO:0007669"/>
    <property type="project" value="TreeGrafter"/>
</dbReference>
<dbReference type="SMART" id="SM01135">
    <property type="entry name" value="DIRP"/>
    <property type="match status" value="1"/>
</dbReference>
<evidence type="ECO:0000313" key="7">
    <source>
        <dbReference type="RefSeq" id="XP_022965562.1"/>
    </source>
</evidence>
<dbReference type="InterPro" id="IPR010561">
    <property type="entry name" value="LIN-9/ALY1"/>
</dbReference>
<dbReference type="OrthoDB" id="2339771at2759"/>
<sequence length="949" mass="106555">MAPPKKSTSRNKRILHSNNPSAEKSYTSSQRSKKRKKNLCEKLGPQWSMREIEIFYEAYRKYGQDWKRVASSTYGRSIEMVEALYNMNRAYLSLPEGTASVVGLIALMTDYYNVMEGRDSERDNYHASGFQESPKTNQGKVQMSFSNEDYCTSHSVAANGGCLSLLRSLYHGSQPRVVQKRTPRVPISYSNKRNKWKNHASGNKSSKKSEFHVSSDEVAHGATLALAEASQRGGTSATSMPCKIKENLKSSYEVSGGRKGRPIEQFGYDPSLIVDIESARIVKAHHKMKKRYRKEKVLDDKNRQFHQSIDYLTENRPEASIMDGVGSLSVPEGKVDSEISNADCELSFPLVQKKKSRKQSRGDGNIAVDALQTLADLSSVMPFTAMEPEGSVQIVEETDSFNLENKSCIEDKAKQIMVPETFNIEDTGYGKSKPGSDLSIAIPDTKIPVDAHLRENLKTATSGHTKPMNNENQVTLPIKQGSRSRCKMGLRRLLTHQKTKPCDDKLEKELMKYSPSVQDRAFYLKDKLSNCMSSTLLRRWCIFEWFYSAIDYPWFARREFVEYLDHVGLKNIPQLTRLEWSVIRSSLGKPRRLSECFLHGERMKLKLFRESVRQIYADLHAGSREGLPTDLARPLTVGQRVIALLPNTLKVLDGMVLTVNHDKYRIQFDNQEIGVELVMDFDCMPFNPLDNLPVALRCQSRSINASSLECKEPKANSHPNLSRELEKASSPYTIDTLDPSTTFNLAQHNTFPGNSLPPWSMSPSLANTRAPSGIPHSLNVSHESGCGVVDIVRGSREKAQLMVNVAIEVMLSTSQGDDPLTIICGALHSFESFEYQKPLSKSQEYINDSLGPFNQLCSLEHLPTSDLFSPRSRRSDKDYGGIPSNLITSCVATLLMIQACVEYPYPPGDVAQILGLAVKSLHPRCSQNLHFYKEIETCMGRICSNLNSI</sequence>
<dbReference type="Proteomes" id="UP000504608">
    <property type="component" value="Unplaced"/>
</dbReference>
<evidence type="ECO:0000313" key="6">
    <source>
        <dbReference type="RefSeq" id="XP_022965561.1"/>
    </source>
</evidence>
<dbReference type="InterPro" id="IPR009057">
    <property type="entry name" value="Homeodomain-like_sf"/>
</dbReference>
<proteinExistence type="predicted"/>
<evidence type="ECO:0000259" key="4">
    <source>
        <dbReference type="SMART" id="SM01135"/>
    </source>
</evidence>
<dbReference type="SUPFAM" id="SSF46689">
    <property type="entry name" value="Homeodomain-like"/>
    <property type="match status" value="1"/>
</dbReference>
<comment type="subcellular location">
    <subcellularLocation>
        <location evidence="1">Nucleus</location>
    </subcellularLocation>
</comment>
<evidence type="ECO:0000256" key="1">
    <source>
        <dbReference type="ARBA" id="ARBA00004123"/>
    </source>
</evidence>
<feature type="region of interest" description="Disordered" evidence="3">
    <location>
        <begin position="1"/>
        <end position="39"/>
    </location>
</feature>
<organism evidence="5 7">
    <name type="scientific">Cucurbita maxima</name>
    <name type="common">Pumpkin</name>
    <name type="synonym">Winter squash</name>
    <dbReference type="NCBI Taxonomy" id="3661"/>
    <lineage>
        <taxon>Eukaryota</taxon>
        <taxon>Viridiplantae</taxon>
        <taxon>Streptophyta</taxon>
        <taxon>Embryophyta</taxon>
        <taxon>Tracheophyta</taxon>
        <taxon>Spermatophyta</taxon>
        <taxon>Magnoliopsida</taxon>
        <taxon>eudicotyledons</taxon>
        <taxon>Gunneridae</taxon>
        <taxon>Pentapetalae</taxon>
        <taxon>rosids</taxon>
        <taxon>fabids</taxon>
        <taxon>Cucurbitales</taxon>
        <taxon>Cucurbitaceae</taxon>
        <taxon>Cucurbiteae</taxon>
        <taxon>Cucurbita</taxon>
    </lineage>
</organism>
<dbReference type="InterPro" id="IPR033471">
    <property type="entry name" value="DIRP"/>
</dbReference>
<dbReference type="KEGG" id="cmax:111465426"/>
<protein>
    <submittedName>
        <fullName evidence="6 7">Protein ALWAYS EARLY 2 isoform X1</fullName>
    </submittedName>
</protein>
<keyword evidence="2" id="KW-0539">Nucleus</keyword>
<dbReference type="Pfam" id="PF06584">
    <property type="entry name" value="DIRP"/>
    <property type="match status" value="1"/>
</dbReference>
<keyword evidence="5" id="KW-1185">Reference proteome</keyword>
<dbReference type="Gene3D" id="1.20.58.1880">
    <property type="match status" value="1"/>
</dbReference>
<dbReference type="GeneID" id="111465426"/>
<dbReference type="InterPro" id="IPR001005">
    <property type="entry name" value="SANT/Myb"/>
</dbReference>
<dbReference type="Pfam" id="PF00249">
    <property type="entry name" value="Myb_DNA-binding"/>
    <property type="match status" value="1"/>
</dbReference>
<accession>A0A6J1HKN4</accession>